<evidence type="ECO:0000313" key="1">
    <source>
        <dbReference type="EMBL" id="SGY95231.1"/>
    </source>
</evidence>
<reference evidence="2 4" key="2">
    <citation type="submission" date="2016-11" db="EMBL/GenBank/DDBJ databases">
        <authorList>
            <person name="Jaros S."/>
            <person name="Januszkiewicz K."/>
            <person name="Wedrychowicz H."/>
        </authorList>
    </citation>
    <scope>NUCLEOTIDE SEQUENCE [LARGE SCALE GENOMIC DNA]</scope>
    <source>
        <strain evidence="2">NVI 5450</strain>
    </source>
</reference>
<protein>
    <submittedName>
        <fullName evidence="1 2">Outer membrane protein RT0057</fullName>
    </submittedName>
</protein>
<dbReference type="EMBL" id="FPLD01000085">
    <property type="protein sequence ID" value="SGZ07120.1"/>
    <property type="molecule type" value="Genomic_DNA"/>
</dbReference>
<evidence type="ECO:0000313" key="4">
    <source>
        <dbReference type="Proteomes" id="UP000183794"/>
    </source>
</evidence>
<dbReference type="Proteomes" id="UP000183794">
    <property type="component" value="Unassembled WGS sequence"/>
</dbReference>
<keyword evidence="3" id="KW-1185">Reference proteome</keyword>
<evidence type="ECO:0000313" key="3">
    <source>
        <dbReference type="Proteomes" id="UP000182660"/>
    </source>
</evidence>
<dbReference type="AlphaFoldDB" id="A0A1L0C1N3"/>
<reference evidence="1 3" key="1">
    <citation type="submission" date="2016-11" db="EMBL/GenBank/DDBJ databases">
        <authorList>
            <person name="Klemetsen T."/>
        </authorList>
    </citation>
    <scope>NUCLEOTIDE SEQUENCE [LARGE SCALE GENOMIC DNA]</scope>
    <source>
        <strain evidence="1">MT 2528</strain>
    </source>
</reference>
<accession>A0A1L0C1N3</accession>
<dbReference type="EMBL" id="FPLJ01000064">
    <property type="protein sequence ID" value="SGY95231.1"/>
    <property type="molecule type" value="Genomic_DNA"/>
</dbReference>
<evidence type="ECO:0000313" key="2">
    <source>
        <dbReference type="EMBL" id="SGZ07120.1"/>
    </source>
</evidence>
<organism evidence="2 4">
    <name type="scientific">Moritella viscosa</name>
    <dbReference type="NCBI Taxonomy" id="80854"/>
    <lineage>
        <taxon>Bacteria</taxon>
        <taxon>Pseudomonadati</taxon>
        <taxon>Pseudomonadota</taxon>
        <taxon>Gammaproteobacteria</taxon>
        <taxon>Alteromonadales</taxon>
        <taxon>Moritellaceae</taxon>
        <taxon>Moritella</taxon>
    </lineage>
</organism>
<gene>
    <name evidence="1" type="ORF">MT2528_2947</name>
    <name evidence="2" type="ORF">NVI5450_3144</name>
</gene>
<sequence>MNRVATFSHPQKITVIVIEFSTATNSYTKTTSSNAETTNSYSQTTQKVADSLQFQLRLGG</sequence>
<name>A0A1L0C1N3_9GAMM</name>
<dbReference type="Proteomes" id="UP000182660">
    <property type="component" value="Unassembled WGS sequence"/>
</dbReference>
<proteinExistence type="predicted"/>